<proteinExistence type="predicted"/>
<accession>A0A7X0RPL3</accession>
<evidence type="ECO:0000313" key="1">
    <source>
        <dbReference type="EMBL" id="MBB6671181.1"/>
    </source>
</evidence>
<name>A0A7X0RPL3_9BACL</name>
<dbReference type="Proteomes" id="UP000547209">
    <property type="component" value="Unassembled WGS sequence"/>
</dbReference>
<keyword evidence="2" id="KW-1185">Reference proteome</keyword>
<gene>
    <name evidence="1" type="ORF">H7C19_10820</name>
</gene>
<protein>
    <submittedName>
        <fullName evidence="1">Uncharacterized protein</fullName>
    </submittedName>
</protein>
<sequence>MGGMHMLDAEQQKRENQRSFEEVKRQYFMDLRTRFGMTDLQLIQSECLVNWAYEVGFNNGGTYARQTEFNARMQPASRQPSDAATT</sequence>
<reference evidence="1 2" key="1">
    <citation type="submission" date="2020-08" db="EMBL/GenBank/DDBJ databases">
        <title>Cohnella phylogeny.</title>
        <authorList>
            <person name="Dunlap C."/>
        </authorList>
    </citation>
    <scope>NUCLEOTIDE SEQUENCE [LARGE SCALE GENOMIC DNA]</scope>
    <source>
        <strain evidence="1 2">DSM 28246</strain>
    </source>
</reference>
<evidence type="ECO:0000313" key="2">
    <source>
        <dbReference type="Proteomes" id="UP000547209"/>
    </source>
</evidence>
<dbReference type="EMBL" id="JACJVP010000018">
    <property type="protein sequence ID" value="MBB6671181.1"/>
    <property type="molecule type" value="Genomic_DNA"/>
</dbReference>
<comment type="caution">
    <text evidence="1">The sequence shown here is derived from an EMBL/GenBank/DDBJ whole genome shotgun (WGS) entry which is preliminary data.</text>
</comment>
<organism evidence="1 2">
    <name type="scientific">Cohnella nanjingensis</name>
    <dbReference type="NCBI Taxonomy" id="1387779"/>
    <lineage>
        <taxon>Bacteria</taxon>
        <taxon>Bacillati</taxon>
        <taxon>Bacillota</taxon>
        <taxon>Bacilli</taxon>
        <taxon>Bacillales</taxon>
        <taxon>Paenibacillaceae</taxon>
        <taxon>Cohnella</taxon>
    </lineage>
</organism>
<dbReference type="AlphaFoldDB" id="A0A7X0RPL3"/>